<dbReference type="AlphaFoldDB" id="A0A9J6DYZ0"/>
<feature type="region of interest" description="Disordered" evidence="1">
    <location>
        <begin position="1"/>
        <end position="41"/>
    </location>
</feature>
<dbReference type="Proteomes" id="UP000821866">
    <property type="component" value="Chromosome 4"/>
</dbReference>
<name>A0A9J6DYZ0_RHIMP</name>
<accession>A0A9J6DYZ0</accession>
<comment type="caution">
    <text evidence="2">The sequence shown here is derived from an EMBL/GenBank/DDBJ whole genome shotgun (WGS) entry which is preliminary data.</text>
</comment>
<reference evidence="2" key="2">
    <citation type="submission" date="2021-09" db="EMBL/GenBank/DDBJ databases">
        <authorList>
            <person name="Jia N."/>
            <person name="Wang J."/>
            <person name="Shi W."/>
            <person name="Du L."/>
            <person name="Sun Y."/>
            <person name="Zhan W."/>
            <person name="Jiang J."/>
            <person name="Wang Q."/>
            <person name="Zhang B."/>
            <person name="Ji P."/>
            <person name="Sakyi L.B."/>
            <person name="Cui X."/>
            <person name="Yuan T."/>
            <person name="Jiang B."/>
            <person name="Yang W."/>
            <person name="Lam T.T.-Y."/>
            <person name="Chang Q."/>
            <person name="Ding S."/>
            <person name="Wang X."/>
            <person name="Zhu J."/>
            <person name="Ruan X."/>
            <person name="Zhao L."/>
            <person name="Wei J."/>
            <person name="Que T."/>
            <person name="Du C."/>
            <person name="Cheng J."/>
            <person name="Dai P."/>
            <person name="Han X."/>
            <person name="Huang E."/>
            <person name="Gao Y."/>
            <person name="Liu J."/>
            <person name="Shao H."/>
            <person name="Ye R."/>
            <person name="Li L."/>
            <person name="Wei W."/>
            <person name="Wang X."/>
            <person name="Wang C."/>
            <person name="Huo Q."/>
            <person name="Li W."/>
            <person name="Guo W."/>
            <person name="Chen H."/>
            <person name="Chen S."/>
            <person name="Zhou L."/>
            <person name="Zhou L."/>
            <person name="Ni X."/>
            <person name="Tian J."/>
            <person name="Zhou Y."/>
            <person name="Sheng Y."/>
            <person name="Liu T."/>
            <person name="Pan Y."/>
            <person name="Xia L."/>
            <person name="Li J."/>
            <person name="Zhao F."/>
            <person name="Cao W."/>
        </authorList>
    </citation>
    <scope>NUCLEOTIDE SEQUENCE</scope>
    <source>
        <strain evidence="2">Rmic-2018</strain>
        <tissue evidence="2">Larvae</tissue>
    </source>
</reference>
<evidence type="ECO:0000256" key="1">
    <source>
        <dbReference type="SAM" id="MobiDB-lite"/>
    </source>
</evidence>
<sequence>MRRRTTPPAGWWPPSAGKTSSSAETPLQVSAPTPGKRAAPPTQAQIIRRVNANFAKTARMPFVLRGEYKIMVRPHGGLLVGKVMMPELVRAIASVAKVSSEEIQRDKVCPNVA</sequence>
<gene>
    <name evidence="2" type="ORF">HPB51_002284</name>
</gene>
<proteinExistence type="predicted"/>
<dbReference type="EMBL" id="JABSTU010000006">
    <property type="protein sequence ID" value="KAH8027130.1"/>
    <property type="molecule type" value="Genomic_DNA"/>
</dbReference>
<keyword evidence="3" id="KW-1185">Reference proteome</keyword>
<feature type="compositionally biased region" description="Polar residues" evidence="1">
    <location>
        <begin position="17"/>
        <end position="31"/>
    </location>
</feature>
<evidence type="ECO:0000313" key="2">
    <source>
        <dbReference type="EMBL" id="KAH8027130.1"/>
    </source>
</evidence>
<evidence type="ECO:0000313" key="3">
    <source>
        <dbReference type="Proteomes" id="UP000821866"/>
    </source>
</evidence>
<organism evidence="2 3">
    <name type="scientific">Rhipicephalus microplus</name>
    <name type="common">Cattle tick</name>
    <name type="synonym">Boophilus microplus</name>
    <dbReference type="NCBI Taxonomy" id="6941"/>
    <lineage>
        <taxon>Eukaryota</taxon>
        <taxon>Metazoa</taxon>
        <taxon>Ecdysozoa</taxon>
        <taxon>Arthropoda</taxon>
        <taxon>Chelicerata</taxon>
        <taxon>Arachnida</taxon>
        <taxon>Acari</taxon>
        <taxon>Parasitiformes</taxon>
        <taxon>Ixodida</taxon>
        <taxon>Ixodoidea</taxon>
        <taxon>Ixodidae</taxon>
        <taxon>Rhipicephalinae</taxon>
        <taxon>Rhipicephalus</taxon>
        <taxon>Boophilus</taxon>
    </lineage>
</organism>
<reference evidence="2" key="1">
    <citation type="journal article" date="2020" name="Cell">
        <title>Large-Scale Comparative Analyses of Tick Genomes Elucidate Their Genetic Diversity and Vector Capacities.</title>
        <authorList>
            <consortium name="Tick Genome and Microbiome Consortium (TIGMIC)"/>
            <person name="Jia N."/>
            <person name="Wang J."/>
            <person name="Shi W."/>
            <person name="Du L."/>
            <person name="Sun Y."/>
            <person name="Zhan W."/>
            <person name="Jiang J.F."/>
            <person name="Wang Q."/>
            <person name="Zhang B."/>
            <person name="Ji P."/>
            <person name="Bell-Sakyi L."/>
            <person name="Cui X.M."/>
            <person name="Yuan T.T."/>
            <person name="Jiang B.G."/>
            <person name="Yang W.F."/>
            <person name="Lam T.T."/>
            <person name="Chang Q.C."/>
            <person name="Ding S.J."/>
            <person name="Wang X.J."/>
            <person name="Zhu J.G."/>
            <person name="Ruan X.D."/>
            <person name="Zhao L."/>
            <person name="Wei J.T."/>
            <person name="Ye R.Z."/>
            <person name="Que T.C."/>
            <person name="Du C.H."/>
            <person name="Zhou Y.H."/>
            <person name="Cheng J.X."/>
            <person name="Dai P.F."/>
            <person name="Guo W.B."/>
            <person name="Han X.H."/>
            <person name="Huang E.J."/>
            <person name="Li L.F."/>
            <person name="Wei W."/>
            <person name="Gao Y.C."/>
            <person name="Liu J.Z."/>
            <person name="Shao H.Z."/>
            <person name="Wang X."/>
            <person name="Wang C.C."/>
            <person name="Yang T.C."/>
            <person name="Huo Q.B."/>
            <person name="Li W."/>
            <person name="Chen H.Y."/>
            <person name="Chen S.E."/>
            <person name="Zhou L.G."/>
            <person name="Ni X.B."/>
            <person name="Tian J.H."/>
            <person name="Sheng Y."/>
            <person name="Liu T."/>
            <person name="Pan Y.S."/>
            <person name="Xia L.Y."/>
            <person name="Li J."/>
            <person name="Zhao F."/>
            <person name="Cao W.C."/>
        </authorList>
    </citation>
    <scope>NUCLEOTIDE SEQUENCE</scope>
    <source>
        <strain evidence="2">Rmic-2018</strain>
    </source>
</reference>
<protein>
    <submittedName>
        <fullName evidence="2">Uncharacterized protein</fullName>
    </submittedName>
</protein>